<dbReference type="GO" id="GO:0046872">
    <property type="term" value="F:metal ion binding"/>
    <property type="evidence" value="ECO:0007669"/>
    <property type="project" value="UniProtKB-KW"/>
</dbReference>
<proteinExistence type="inferred from homology"/>
<evidence type="ECO:0000313" key="13">
    <source>
        <dbReference type="EMBL" id="SKA66403.1"/>
    </source>
</evidence>
<dbReference type="AlphaFoldDB" id="A0A1T4VN62"/>
<dbReference type="InterPro" id="IPR012160">
    <property type="entry name" value="LtaS-like"/>
</dbReference>
<dbReference type="RefSeq" id="WP_078766162.1">
    <property type="nucleotide sequence ID" value="NZ_FUXZ01000007.1"/>
</dbReference>
<evidence type="ECO:0000256" key="4">
    <source>
        <dbReference type="ARBA" id="ARBA00022475"/>
    </source>
</evidence>
<dbReference type="Gene3D" id="3.30.1120.170">
    <property type="match status" value="1"/>
</dbReference>
<dbReference type="GO" id="GO:0005886">
    <property type="term" value="C:plasma membrane"/>
    <property type="evidence" value="ECO:0007669"/>
    <property type="project" value="UniProtKB-SubCell"/>
</dbReference>
<evidence type="ECO:0000313" key="14">
    <source>
        <dbReference type="Proteomes" id="UP000190814"/>
    </source>
</evidence>
<feature type="binding site" evidence="10">
    <location>
        <position position="274"/>
    </location>
    <ligand>
        <name>Mn(2+)</name>
        <dbReference type="ChEBI" id="CHEBI:29035"/>
    </ligand>
</feature>
<gene>
    <name evidence="13" type="ORF">SAMN02745111_01298</name>
</gene>
<sequence>MDHQEQSEKKFGEKIGKFDVLLLCLPFLLMTNIIRIISMDKKIYTYKLPVFIIVACINVFFDLLFIFLIVSLAKNLKGIAGKIIYAVAFIFYYFFFVTNCIYYFATNYYFSIHLTQLASEGSGYILSTIKGTKWFVFLIAIVILLLGILGLVSMKKSTENKWKEVVFTIVIFGIMHTILPMAYGQHIDKTSLEEWHIPRNVYDSFNDANKSMKVCGFLEYTVRDIYKFYFHDKVKIDDNEVKYLESEYKNLSKAPSNEYTGMFKGKNVIFLQLEGIDSFLFDEKTMPNLCNMKNNAFVFNDHYSFFNGAGSTFNSEFAVNTGFICPMSYYKNPTFMYSNSFKDTMPSLFRDKGYSVEAFHMNTSEFYNRGLNYNSWGYDKYYGMIDDYKYDDLTYELDTELINNTDFSDKMFKKEQPFVDYIITYTPHTPFSTKEDVGKFLAEKEYGKGNVPDFDEEESVRMMATETDRMIGLLIEKLKENNLYDNTVIVTYADHYLYMIEDKKILEKYKETSNNLINHTPFLIWSSDIENTKEIEKTNSQLDILPTVLNLFGIEYNDNYYIGKDILSDDYSGYVFFDDYSWYDGNVYVENGSVTNGKEIDSDKLKQMNDNISNLTKRNDLTLKYDFFGDSVLKDK</sequence>
<dbReference type="Pfam" id="PF00884">
    <property type="entry name" value="Sulfatase"/>
    <property type="match status" value="1"/>
</dbReference>
<dbReference type="CDD" id="cd16015">
    <property type="entry name" value="LTA_synthase"/>
    <property type="match status" value="1"/>
</dbReference>
<feature type="active site" evidence="8">
    <location>
        <position position="312"/>
    </location>
</feature>
<feature type="transmembrane region" description="Helical" evidence="11">
    <location>
        <begin position="20"/>
        <end position="38"/>
    </location>
</feature>
<evidence type="ECO:0000256" key="10">
    <source>
        <dbReference type="PIRSR" id="PIRSR005091-3"/>
    </source>
</evidence>
<dbReference type="SUPFAM" id="SSF53649">
    <property type="entry name" value="Alkaline phosphatase-like"/>
    <property type="match status" value="1"/>
</dbReference>
<feature type="binding site" evidence="10">
    <location>
        <position position="312"/>
    </location>
    <ligand>
        <name>Mn(2+)</name>
        <dbReference type="ChEBI" id="CHEBI:29035"/>
    </ligand>
</feature>
<dbReference type="InterPro" id="IPR050448">
    <property type="entry name" value="OpgB/LTA_synthase_biosynth"/>
</dbReference>
<evidence type="ECO:0000256" key="5">
    <source>
        <dbReference type="ARBA" id="ARBA00022692"/>
    </source>
</evidence>
<keyword evidence="13" id="KW-0808">Transferase</keyword>
<evidence type="ECO:0000256" key="11">
    <source>
        <dbReference type="SAM" id="Phobius"/>
    </source>
</evidence>
<dbReference type="PANTHER" id="PTHR47371:SF3">
    <property type="entry name" value="PHOSPHOGLYCEROL TRANSFERASE I"/>
    <property type="match status" value="1"/>
</dbReference>
<keyword evidence="7 11" id="KW-0472">Membrane</keyword>
<feature type="binding site" evidence="9">
    <location>
        <position position="428"/>
    </location>
    <ligand>
        <name>substrate</name>
    </ligand>
</feature>
<dbReference type="PANTHER" id="PTHR47371">
    <property type="entry name" value="LIPOTEICHOIC ACID SYNTHASE"/>
    <property type="match status" value="1"/>
</dbReference>
<dbReference type="GO" id="GO:0016740">
    <property type="term" value="F:transferase activity"/>
    <property type="evidence" value="ECO:0007669"/>
    <property type="project" value="UniProtKB-KW"/>
</dbReference>
<feature type="binding site" evidence="10">
    <location>
        <position position="495"/>
    </location>
    <ligand>
        <name>Mn(2+)</name>
        <dbReference type="ChEBI" id="CHEBI:29035"/>
    </ligand>
</feature>
<evidence type="ECO:0000256" key="6">
    <source>
        <dbReference type="ARBA" id="ARBA00022989"/>
    </source>
</evidence>
<organism evidence="13 14">
    <name type="scientific">Eubacterium uniforme</name>
    <dbReference type="NCBI Taxonomy" id="39495"/>
    <lineage>
        <taxon>Bacteria</taxon>
        <taxon>Bacillati</taxon>
        <taxon>Bacillota</taxon>
        <taxon>Clostridia</taxon>
        <taxon>Eubacteriales</taxon>
        <taxon>Eubacteriaceae</taxon>
        <taxon>Eubacterium</taxon>
    </lineage>
</organism>
<comment type="pathway">
    <text evidence="2">Cell wall biogenesis; lipoteichoic acid biosynthesis.</text>
</comment>
<feature type="transmembrane region" description="Helical" evidence="11">
    <location>
        <begin position="134"/>
        <end position="153"/>
    </location>
</feature>
<comment type="similarity">
    <text evidence="3">Belongs to the LTA synthase family.</text>
</comment>
<evidence type="ECO:0000256" key="1">
    <source>
        <dbReference type="ARBA" id="ARBA00004651"/>
    </source>
</evidence>
<dbReference type="Gene3D" id="3.40.720.10">
    <property type="entry name" value="Alkaline Phosphatase, subunit A"/>
    <property type="match status" value="1"/>
</dbReference>
<evidence type="ECO:0000256" key="9">
    <source>
        <dbReference type="PIRSR" id="PIRSR005091-2"/>
    </source>
</evidence>
<feature type="transmembrane region" description="Helical" evidence="11">
    <location>
        <begin position="83"/>
        <end position="105"/>
    </location>
</feature>
<dbReference type="InterPro" id="IPR017850">
    <property type="entry name" value="Alkaline_phosphatase_core_sf"/>
</dbReference>
<feature type="binding site" evidence="10">
    <location>
        <position position="494"/>
    </location>
    <ligand>
        <name>Mn(2+)</name>
        <dbReference type="ChEBI" id="CHEBI:29035"/>
    </ligand>
</feature>
<accession>A0A1T4VN62</accession>
<feature type="transmembrane region" description="Helical" evidence="11">
    <location>
        <begin position="165"/>
        <end position="183"/>
    </location>
</feature>
<comment type="subcellular location">
    <subcellularLocation>
        <location evidence="1">Cell membrane</location>
        <topology evidence="1">Multi-pass membrane protein</topology>
    </subcellularLocation>
</comment>
<dbReference type="PIRSF" id="PIRSF005091">
    <property type="entry name" value="Mmb_sulf_HI1246"/>
    <property type="match status" value="1"/>
</dbReference>
<dbReference type="STRING" id="39495.SAMN02745111_01298"/>
<evidence type="ECO:0000256" key="3">
    <source>
        <dbReference type="ARBA" id="ARBA00009983"/>
    </source>
</evidence>
<feature type="domain" description="Sulfatase N-terminal" evidence="12">
    <location>
        <begin position="282"/>
        <end position="554"/>
    </location>
</feature>
<dbReference type="EMBL" id="FUXZ01000007">
    <property type="protein sequence ID" value="SKA66403.1"/>
    <property type="molecule type" value="Genomic_DNA"/>
</dbReference>
<protein>
    <submittedName>
        <fullName evidence="13">Phosphoglycerol transferase MdoB</fullName>
    </submittedName>
</protein>
<evidence type="ECO:0000259" key="12">
    <source>
        <dbReference type="Pfam" id="PF00884"/>
    </source>
</evidence>
<evidence type="ECO:0000256" key="7">
    <source>
        <dbReference type="ARBA" id="ARBA00023136"/>
    </source>
</evidence>
<keyword evidence="9" id="KW-0479">Metal-binding</keyword>
<keyword evidence="6 11" id="KW-1133">Transmembrane helix</keyword>
<dbReference type="Proteomes" id="UP000190814">
    <property type="component" value="Unassembled WGS sequence"/>
</dbReference>
<keyword evidence="9" id="KW-0464">Manganese</keyword>
<dbReference type="OrthoDB" id="5901192at2"/>
<feature type="transmembrane region" description="Helical" evidence="11">
    <location>
        <begin position="50"/>
        <end position="71"/>
    </location>
</feature>
<evidence type="ECO:0000256" key="8">
    <source>
        <dbReference type="PIRSR" id="PIRSR005091-1"/>
    </source>
</evidence>
<keyword evidence="4" id="KW-1003">Cell membrane</keyword>
<name>A0A1T4VN62_9FIRM</name>
<reference evidence="13 14" key="1">
    <citation type="submission" date="2017-02" db="EMBL/GenBank/DDBJ databases">
        <authorList>
            <person name="Peterson S.W."/>
        </authorList>
    </citation>
    <scope>NUCLEOTIDE SEQUENCE [LARGE SCALE GENOMIC DNA]</scope>
    <source>
        <strain evidence="13 14">ATCC 35992</strain>
    </source>
</reference>
<evidence type="ECO:0000256" key="2">
    <source>
        <dbReference type="ARBA" id="ARBA00004936"/>
    </source>
</evidence>
<keyword evidence="14" id="KW-1185">Reference proteome</keyword>
<keyword evidence="5 11" id="KW-0812">Transmembrane</keyword>
<dbReference type="InterPro" id="IPR000917">
    <property type="entry name" value="Sulfatase_N"/>
</dbReference>